<dbReference type="AlphaFoldDB" id="A0A3N6M9T2"/>
<dbReference type="EMBL" id="REFY01000003">
    <property type="protein sequence ID" value="RQG90316.1"/>
    <property type="molecule type" value="Genomic_DNA"/>
</dbReference>
<keyword evidence="2" id="KW-1185">Reference proteome</keyword>
<dbReference type="Proteomes" id="UP000273828">
    <property type="component" value="Unassembled WGS sequence"/>
</dbReference>
<evidence type="ECO:0000313" key="1">
    <source>
        <dbReference type="EMBL" id="RQG90316.1"/>
    </source>
</evidence>
<protein>
    <submittedName>
        <fullName evidence="1">Uncharacterized protein</fullName>
    </submittedName>
</protein>
<proteinExistence type="predicted"/>
<accession>A0A3N6M9T2</accession>
<dbReference type="RefSeq" id="WP_124178422.1">
    <property type="nucleotide sequence ID" value="NZ_REFY01000003.1"/>
</dbReference>
<name>A0A3N6M9T2_9EURY</name>
<evidence type="ECO:0000313" key="2">
    <source>
        <dbReference type="Proteomes" id="UP000273828"/>
    </source>
</evidence>
<sequence>MLGRLQLSPSGILRSFVEWFVDRLGRSLGIVPQLARVGYAYEVEAFSNEEVVLERRTFEDGMEPSCSLEFVDEVSTSVSGVRKEVRRGW</sequence>
<comment type="caution">
    <text evidence="1">The sequence shown here is derived from an EMBL/GenBank/DDBJ whole genome shotgun (WGS) entry which is preliminary data.</text>
</comment>
<organism evidence="1 2">
    <name type="scientific">Natrarchaeobius halalkaliphilus</name>
    <dbReference type="NCBI Taxonomy" id="1679091"/>
    <lineage>
        <taxon>Archaea</taxon>
        <taxon>Methanobacteriati</taxon>
        <taxon>Methanobacteriota</taxon>
        <taxon>Stenosarchaea group</taxon>
        <taxon>Halobacteria</taxon>
        <taxon>Halobacteriales</taxon>
        <taxon>Natrialbaceae</taxon>
        <taxon>Natrarchaeobius</taxon>
    </lineage>
</organism>
<reference evidence="1 2" key="1">
    <citation type="submission" date="2018-10" db="EMBL/GenBank/DDBJ databases">
        <title>Natrarchaeobius chitinivorans gen. nov., sp. nov., and Natrarchaeobius haloalkaliphilus sp. nov., alkaliphilic, chitin-utilizing haloarchaea from hypersaline alkaline lakes.</title>
        <authorList>
            <person name="Sorokin D.Y."/>
            <person name="Elcheninov A.G."/>
            <person name="Kostrikina N.A."/>
            <person name="Bale N.J."/>
            <person name="Sinninghe Damste J.S."/>
            <person name="Khijniak T.V."/>
            <person name="Kublanov I.V."/>
            <person name="Toshchakov S.V."/>
        </authorList>
    </citation>
    <scope>NUCLEOTIDE SEQUENCE [LARGE SCALE GENOMIC DNA]</scope>
    <source>
        <strain evidence="1 2">AArcht-Sl</strain>
    </source>
</reference>
<gene>
    <name evidence="1" type="ORF">EA462_10090</name>
</gene>